<dbReference type="AlphaFoldDB" id="A0AAV9H2K3"/>
<gene>
    <name evidence="2" type="ORF">QBC34DRAFT_392755</name>
</gene>
<evidence type="ECO:0000313" key="3">
    <source>
        <dbReference type="Proteomes" id="UP001321760"/>
    </source>
</evidence>
<dbReference type="EMBL" id="MU865917">
    <property type="protein sequence ID" value="KAK4454175.1"/>
    <property type="molecule type" value="Genomic_DNA"/>
</dbReference>
<accession>A0AAV9H2K3</accession>
<dbReference type="Proteomes" id="UP001321760">
    <property type="component" value="Unassembled WGS sequence"/>
</dbReference>
<feature type="region of interest" description="Disordered" evidence="1">
    <location>
        <begin position="1"/>
        <end position="38"/>
    </location>
</feature>
<evidence type="ECO:0000256" key="1">
    <source>
        <dbReference type="SAM" id="MobiDB-lite"/>
    </source>
</evidence>
<name>A0AAV9H2K3_9PEZI</name>
<reference evidence="2" key="1">
    <citation type="journal article" date="2023" name="Mol. Phylogenet. Evol.">
        <title>Genome-scale phylogeny and comparative genomics of the fungal order Sordariales.</title>
        <authorList>
            <person name="Hensen N."/>
            <person name="Bonometti L."/>
            <person name="Westerberg I."/>
            <person name="Brannstrom I.O."/>
            <person name="Guillou S."/>
            <person name="Cros-Aarteil S."/>
            <person name="Calhoun S."/>
            <person name="Haridas S."/>
            <person name="Kuo A."/>
            <person name="Mondo S."/>
            <person name="Pangilinan J."/>
            <person name="Riley R."/>
            <person name="LaButti K."/>
            <person name="Andreopoulos B."/>
            <person name="Lipzen A."/>
            <person name="Chen C."/>
            <person name="Yan M."/>
            <person name="Daum C."/>
            <person name="Ng V."/>
            <person name="Clum A."/>
            <person name="Steindorff A."/>
            <person name="Ohm R.A."/>
            <person name="Martin F."/>
            <person name="Silar P."/>
            <person name="Natvig D.O."/>
            <person name="Lalanne C."/>
            <person name="Gautier V."/>
            <person name="Ament-Velasquez S.L."/>
            <person name="Kruys A."/>
            <person name="Hutchinson M.I."/>
            <person name="Powell A.J."/>
            <person name="Barry K."/>
            <person name="Miller A.N."/>
            <person name="Grigoriev I.V."/>
            <person name="Debuchy R."/>
            <person name="Gladieux P."/>
            <person name="Hiltunen Thoren M."/>
            <person name="Johannesson H."/>
        </authorList>
    </citation>
    <scope>NUCLEOTIDE SEQUENCE</scope>
    <source>
        <strain evidence="2">PSN243</strain>
    </source>
</reference>
<sequence>MPATTRRQARSNALASPEPPATPCDGPDAPAPAPRRETVGFSSLPQELRDMVWAEALQDTTPARQAVPGIMNDYFQVRDVCVTPDIDNQHVLCEVEEDDKTSIRVKVEQCNVLSVDIHPVTQLCSDARAFAARTSSRRNMLRIHPAPLFSHVTYRKDTPEDSEPPQNPLSWPASSLSNLPYIVLNPAYIHSHQKDFADWNTISDRMKIIEALSDNIDKQLMILRPQTWVLTIRGAPNGTVNTSSTTEQELRPEEVVPRWQELHRQCLILDTEDLTAFQELKIVVSQAKEWGAYAIPRAGPFIGRYEFMNLLTRWTSRSAARSALKQSELRSHSNLVKMINRQQGRDGLRPLSLYDVKVGVPIKFVFQ</sequence>
<proteinExistence type="predicted"/>
<keyword evidence="3" id="KW-1185">Reference proteome</keyword>
<organism evidence="2 3">
    <name type="scientific">Podospora aff. communis PSN243</name>
    <dbReference type="NCBI Taxonomy" id="3040156"/>
    <lineage>
        <taxon>Eukaryota</taxon>
        <taxon>Fungi</taxon>
        <taxon>Dikarya</taxon>
        <taxon>Ascomycota</taxon>
        <taxon>Pezizomycotina</taxon>
        <taxon>Sordariomycetes</taxon>
        <taxon>Sordariomycetidae</taxon>
        <taxon>Sordariales</taxon>
        <taxon>Podosporaceae</taxon>
        <taxon>Podospora</taxon>
    </lineage>
</organism>
<reference evidence="2" key="2">
    <citation type="submission" date="2023-05" db="EMBL/GenBank/DDBJ databases">
        <authorList>
            <consortium name="Lawrence Berkeley National Laboratory"/>
            <person name="Steindorff A."/>
            <person name="Hensen N."/>
            <person name="Bonometti L."/>
            <person name="Westerberg I."/>
            <person name="Brannstrom I.O."/>
            <person name="Guillou S."/>
            <person name="Cros-Aarteil S."/>
            <person name="Calhoun S."/>
            <person name="Haridas S."/>
            <person name="Kuo A."/>
            <person name="Mondo S."/>
            <person name="Pangilinan J."/>
            <person name="Riley R."/>
            <person name="Labutti K."/>
            <person name="Andreopoulos B."/>
            <person name="Lipzen A."/>
            <person name="Chen C."/>
            <person name="Yanf M."/>
            <person name="Daum C."/>
            <person name="Ng V."/>
            <person name="Clum A."/>
            <person name="Ohm R."/>
            <person name="Martin F."/>
            <person name="Silar P."/>
            <person name="Natvig D."/>
            <person name="Lalanne C."/>
            <person name="Gautier V."/>
            <person name="Ament-Velasquez S.L."/>
            <person name="Kruys A."/>
            <person name="Hutchinson M.I."/>
            <person name="Powell A.J."/>
            <person name="Barry K."/>
            <person name="Miller A.N."/>
            <person name="Grigoriev I.V."/>
            <person name="Debuchy R."/>
            <person name="Gladieux P."/>
            <person name="Thoren M.H."/>
            <person name="Johannesson H."/>
        </authorList>
    </citation>
    <scope>NUCLEOTIDE SEQUENCE</scope>
    <source>
        <strain evidence="2">PSN243</strain>
    </source>
</reference>
<protein>
    <submittedName>
        <fullName evidence="2">Uncharacterized protein</fullName>
    </submittedName>
</protein>
<comment type="caution">
    <text evidence="2">The sequence shown here is derived from an EMBL/GenBank/DDBJ whole genome shotgun (WGS) entry which is preliminary data.</text>
</comment>
<evidence type="ECO:0000313" key="2">
    <source>
        <dbReference type="EMBL" id="KAK4454175.1"/>
    </source>
</evidence>